<comment type="caution">
    <text evidence="1">The sequence shown here is derived from an EMBL/GenBank/DDBJ whole genome shotgun (WGS) entry which is preliminary data.</text>
</comment>
<proteinExistence type="predicted"/>
<gene>
    <name evidence="1" type="ORF">QUW25_02515</name>
</gene>
<dbReference type="RefSeq" id="WP_289510657.1">
    <property type="nucleotide sequence ID" value="NZ_JAUDEA010000002.1"/>
</dbReference>
<reference evidence="2" key="1">
    <citation type="submission" date="2023-06" db="EMBL/GenBank/DDBJ databases">
        <title>Identification and characterization of horizontal gene transfer across gut microbiota members of farm animals based on homology search.</title>
        <authorList>
            <person name="Zeman M."/>
            <person name="Kubasova T."/>
            <person name="Jahodarova E."/>
            <person name="Nykrynova M."/>
            <person name="Rychlik I."/>
        </authorList>
    </citation>
    <scope>NUCLEOTIDE SEQUENCE [LARGE SCALE GENOMIC DNA]</scope>
    <source>
        <strain evidence="2">153_Feed</strain>
    </source>
</reference>
<accession>A0ABT7V3H6</accession>
<evidence type="ECO:0000313" key="1">
    <source>
        <dbReference type="EMBL" id="MDM8270561.1"/>
    </source>
</evidence>
<dbReference type="Pfam" id="PF14354">
    <property type="entry name" value="Lar_restr_allev"/>
    <property type="match status" value="1"/>
</dbReference>
<name>A0ABT7V3H6_9ACTN</name>
<dbReference type="Proteomes" id="UP001529256">
    <property type="component" value="Unassembled WGS sequence"/>
</dbReference>
<organism evidence="1 2">
    <name type="scientific">Thermophilibacter provencensis</name>
    <dbReference type="NCBI Taxonomy" id="1852386"/>
    <lineage>
        <taxon>Bacteria</taxon>
        <taxon>Bacillati</taxon>
        <taxon>Actinomycetota</taxon>
        <taxon>Coriobacteriia</taxon>
        <taxon>Coriobacteriales</taxon>
        <taxon>Atopobiaceae</taxon>
        <taxon>Thermophilibacter</taxon>
    </lineage>
</organism>
<evidence type="ECO:0000313" key="2">
    <source>
        <dbReference type="Proteomes" id="UP001529256"/>
    </source>
</evidence>
<reference evidence="1 2" key="3">
    <citation type="submission" date="2023-06" db="EMBL/GenBank/DDBJ databases">
        <authorList>
            <person name="Zeman M."/>
            <person name="Kubasova T."/>
            <person name="Jahodarova E."/>
            <person name="Nykrynova M."/>
            <person name="Rychlik I."/>
        </authorList>
    </citation>
    <scope>NUCLEOTIDE SEQUENCE [LARGE SCALE GENOMIC DNA]</scope>
    <source>
        <strain evidence="1 2">153_Feed</strain>
    </source>
</reference>
<protein>
    <submittedName>
        <fullName evidence="1">Lar family restriction alleviation protein</fullName>
    </submittedName>
</protein>
<keyword evidence="2" id="KW-1185">Reference proteome</keyword>
<dbReference type="EMBL" id="JAUDEA010000002">
    <property type="protein sequence ID" value="MDM8270561.1"/>
    <property type="molecule type" value="Genomic_DNA"/>
</dbReference>
<sequence length="117" mass="13032">MADELRPCPFCGGEAEFETYGGTACAVTCRKCRCGTPTVRLDDGERAVEAWNRRAERTWHDFSDELPPAGVSVLCRGKNGALYVGKPVTFKGNGTRKVWVPRGDQYRTPENWMEVST</sequence>
<reference evidence="1 2" key="2">
    <citation type="submission" date="2023-06" db="EMBL/GenBank/DDBJ databases">
        <title>Identification and characterization of horizontal gene transfer across gut microbiota members of farm animals based on homology search.</title>
        <authorList>
            <person name="Schwarzerova J."/>
            <person name="Nykrynova M."/>
            <person name="Jureckova K."/>
            <person name="Cejkova D."/>
            <person name="Rychlik I."/>
        </authorList>
    </citation>
    <scope>NUCLEOTIDE SEQUENCE [LARGE SCALE GENOMIC DNA]</scope>
    <source>
        <strain evidence="1 2">153_Feed</strain>
    </source>
</reference>